<evidence type="ECO:0000256" key="2">
    <source>
        <dbReference type="ARBA" id="ARBA00022980"/>
    </source>
</evidence>
<accession>A0A449A640</accession>
<evidence type="ECO:0000256" key="4">
    <source>
        <dbReference type="HAMAP-Rule" id="MF_00508"/>
    </source>
</evidence>
<dbReference type="InterPro" id="IPR036838">
    <property type="entry name" value="Ribosomal_uS10_dom_sf"/>
</dbReference>
<dbReference type="InterPro" id="IPR027486">
    <property type="entry name" value="Ribosomal_uS10_dom"/>
</dbReference>
<dbReference type="GO" id="GO:1990904">
    <property type="term" value="C:ribonucleoprotein complex"/>
    <property type="evidence" value="ECO:0007669"/>
    <property type="project" value="UniProtKB-KW"/>
</dbReference>
<dbReference type="NCBIfam" id="NF001861">
    <property type="entry name" value="PRK00596.1"/>
    <property type="match status" value="1"/>
</dbReference>
<dbReference type="AlphaFoldDB" id="A0A449A640"/>
<dbReference type="NCBIfam" id="TIGR01049">
    <property type="entry name" value="rpsJ_bact"/>
    <property type="match status" value="1"/>
</dbReference>
<evidence type="ECO:0000313" key="6">
    <source>
        <dbReference type="EMBL" id="VEU59725.1"/>
    </source>
</evidence>
<dbReference type="SUPFAM" id="SSF54999">
    <property type="entry name" value="Ribosomal protein S10"/>
    <property type="match status" value="1"/>
</dbReference>
<dbReference type="SMART" id="SM01403">
    <property type="entry name" value="Ribosomal_S10"/>
    <property type="match status" value="1"/>
</dbReference>
<dbReference type="GO" id="GO:0006412">
    <property type="term" value="P:translation"/>
    <property type="evidence" value="ECO:0007669"/>
    <property type="project" value="UniProtKB-UniRule"/>
</dbReference>
<organism evidence="6 7">
    <name type="scientific">Mesomycoplasma neurolyticum</name>
    <dbReference type="NCBI Taxonomy" id="2120"/>
    <lineage>
        <taxon>Bacteria</taxon>
        <taxon>Bacillati</taxon>
        <taxon>Mycoplasmatota</taxon>
        <taxon>Mycoplasmoidales</taxon>
        <taxon>Metamycoplasmataceae</taxon>
        <taxon>Mesomycoplasma</taxon>
    </lineage>
</organism>
<dbReference type="InterPro" id="IPR001848">
    <property type="entry name" value="Ribosomal_uS10"/>
</dbReference>
<dbReference type="Pfam" id="PF00338">
    <property type="entry name" value="Ribosomal_S10"/>
    <property type="match status" value="1"/>
</dbReference>
<dbReference type="EMBL" id="LR214951">
    <property type="protein sequence ID" value="VEU59725.1"/>
    <property type="molecule type" value="Genomic_DNA"/>
</dbReference>
<feature type="domain" description="Small ribosomal subunit protein uS10" evidence="5">
    <location>
        <begin position="5"/>
        <end position="99"/>
    </location>
</feature>
<evidence type="ECO:0000313" key="7">
    <source>
        <dbReference type="Proteomes" id="UP000289440"/>
    </source>
</evidence>
<comment type="subunit">
    <text evidence="4">Part of the 30S ribosomal subunit.</text>
</comment>
<dbReference type="PANTHER" id="PTHR11700">
    <property type="entry name" value="30S RIBOSOMAL PROTEIN S10 FAMILY MEMBER"/>
    <property type="match status" value="1"/>
</dbReference>
<comment type="similarity">
    <text evidence="1 4">Belongs to the universal ribosomal protein uS10 family.</text>
</comment>
<evidence type="ECO:0000256" key="3">
    <source>
        <dbReference type="ARBA" id="ARBA00023274"/>
    </source>
</evidence>
<name>A0A449A640_9BACT</name>
<dbReference type="RefSeq" id="WP_129720096.1">
    <property type="nucleotide sequence ID" value="NZ_LR214951.1"/>
</dbReference>
<sequence>MTKLKVKIKAFDHKLVDNATLKLVTFLKENKAKFDGPIPLPTKKEIITILRSVHINKKSREQFESRTHQRLIIINTIDQKLVDKIKRLELPTGSHVQTTIINKK</sequence>
<keyword evidence="3 4" id="KW-0687">Ribonucleoprotein</keyword>
<dbReference type="GO" id="GO:0005840">
    <property type="term" value="C:ribosome"/>
    <property type="evidence" value="ECO:0007669"/>
    <property type="project" value="UniProtKB-KW"/>
</dbReference>
<dbReference type="HAMAP" id="MF_00508">
    <property type="entry name" value="Ribosomal_uS10"/>
    <property type="match status" value="1"/>
</dbReference>
<keyword evidence="7" id="KW-1185">Reference proteome</keyword>
<proteinExistence type="inferred from homology"/>
<keyword evidence="2 4" id="KW-0689">Ribosomal protein</keyword>
<evidence type="ECO:0000256" key="1">
    <source>
        <dbReference type="ARBA" id="ARBA00007102"/>
    </source>
</evidence>
<dbReference type="Proteomes" id="UP000289440">
    <property type="component" value="Chromosome"/>
</dbReference>
<dbReference type="GO" id="GO:0000049">
    <property type="term" value="F:tRNA binding"/>
    <property type="evidence" value="ECO:0007669"/>
    <property type="project" value="UniProtKB-UniRule"/>
</dbReference>
<comment type="function">
    <text evidence="4">Involved in the binding of tRNA to the ribosomes.</text>
</comment>
<dbReference type="Gene3D" id="3.30.70.600">
    <property type="entry name" value="Ribosomal protein S10 domain"/>
    <property type="match status" value="1"/>
</dbReference>
<dbReference type="GO" id="GO:0003735">
    <property type="term" value="F:structural constituent of ribosome"/>
    <property type="evidence" value="ECO:0007669"/>
    <property type="project" value="InterPro"/>
</dbReference>
<gene>
    <name evidence="4 6" type="primary">rpsJ</name>
    <name evidence="6" type="ORF">NCTC10166_00709</name>
</gene>
<protein>
    <recommendedName>
        <fullName evidence="4">Small ribosomal subunit protein uS10</fullName>
    </recommendedName>
</protein>
<dbReference type="OrthoDB" id="9804464at2"/>
<evidence type="ECO:0000259" key="5">
    <source>
        <dbReference type="SMART" id="SM01403"/>
    </source>
</evidence>
<dbReference type="KEGG" id="mnu:NCTC10166_00709"/>
<dbReference type="PRINTS" id="PR00971">
    <property type="entry name" value="RIBOSOMALS10"/>
</dbReference>
<reference evidence="6 7" key="1">
    <citation type="submission" date="2019-01" db="EMBL/GenBank/DDBJ databases">
        <authorList>
            <consortium name="Pathogen Informatics"/>
        </authorList>
    </citation>
    <scope>NUCLEOTIDE SEQUENCE [LARGE SCALE GENOMIC DNA]</scope>
    <source>
        <strain evidence="6 7">NCTC10166</strain>
    </source>
</reference>